<sequence>MSTSHKNKAFASFLAVILGCLGAHRFYLRGSLDKLGLLHLASLPVAGLVYGLAPDANWFFQILPLVLSAIVGFIEALVIGLMPDEKFDAAFNAASGRQSRSTWVLALLLVCTMLVAASMGIATLARLFDLLYTGGSYG</sequence>
<evidence type="ECO:0000256" key="2">
    <source>
        <dbReference type="ARBA" id="ARBA00022692"/>
    </source>
</evidence>
<feature type="transmembrane region" description="Helical" evidence="5">
    <location>
        <begin position="103"/>
        <end position="128"/>
    </location>
</feature>
<dbReference type="InterPro" id="IPR007829">
    <property type="entry name" value="TM2"/>
</dbReference>
<evidence type="ECO:0000256" key="5">
    <source>
        <dbReference type="SAM" id="Phobius"/>
    </source>
</evidence>
<keyword evidence="2 5" id="KW-0812">Transmembrane</keyword>
<feature type="domain" description="TM2" evidence="6">
    <location>
        <begin position="5"/>
        <end position="48"/>
    </location>
</feature>
<accession>A0ABX0NRX0</accession>
<gene>
    <name evidence="7" type="ORF">F2P45_11070</name>
</gene>
<comment type="caution">
    <text evidence="7">The sequence shown here is derived from an EMBL/GenBank/DDBJ whole genome shotgun (WGS) entry which is preliminary data.</text>
</comment>
<keyword evidence="4 5" id="KW-0472">Membrane</keyword>
<feature type="transmembrane region" description="Helical" evidence="5">
    <location>
        <begin position="59"/>
        <end position="82"/>
    </location>
</feature>
<proteinExistence type="predicted"/>
<feature type="transmembrane region" description="Helical" evidence="5">
    <location>
        <begin position="35"/>
        <end position="53"/>
    </location>
</feature>
<keyword evidence="8" id="KW-1185">Reference proteome</keyword>
<comment type="subcellular location">
    <subcellularLocation>
        <location evidence="1">Membrane</location>
        <topology evidence="1">Multi-pass membrane protein</topology>
    </subcellularLocation>
</comment>
<name>A0ABX0NRX0_9BURK</name>
<evidence type="ECO:0000313" key="7">
    <source>
        <dbReference type="EMBL" id="NHZ89551.1"/>
    </source>
</evidence>
<evidence type="ECO:0000256" key="1">
    <source>
        <dbReference type="ARBA" id="ARBA00004141"/>
    </source>
</evidence>
<evidence type="ECO:0000256" key="3">
    <source>
        <dbReference type="ARBA" id="ARBA00022989"/>
    </source>
</evidence>
<protein>
    <recommendedName>
        <fullName evidence="6">TM2 domain-containing protein</fullName>
    </recommendedName>
</protein>
<organism evidence="7 8">
    <name type="scientific">Massilia mucilaginosa</name>
    <dbReference type="NCBI Taxonomy" id="2609282"/>
    <lineage>
        <taxon>Bacteria</taxon>
        <taxon>Pseudomonadati</taxon>
        <taxon>Pseudomonadota</taxon>
        <taxon>Betaproteobacteria</taxon>
        <taxon>Burkholderiales</taxon>
        <taxon>Oxalobacteraceae</taxon>
        <taxon>Telluria group</taxon>
        <taxon>Massilia</taxon>
    </lineage>
</organism>
<feature type="transmembrane region" description="Helical" evidence="5">
    <location>
        <begin position="12"/>
        <end position="28"/>
    </location>
</feature>
<dbReference type="RefSeq" id="WP_166874213.1">
    <property type="nucleotide sequence ID" value="NZ_WHJH01000009.1"/>
</dbReference>
<reference evidence="7 8" key="1">
    <citation type="submission" date="2019-10" db="EMBL/GenBank/DDBJ databases">
        <title>Taxonomy of Antarctic Massilia spp.: description of Massilia rubra sp. nov., Massilia aquatica sp. nov., Massilia mucilaginosa sp. nov., Massilia frigida sp. nov. isolated from streams, lakes and regoliths.</title>
        <authorList>
            <person name="Holochova P."/>
            <person name="Sedlacek I."/>
            <person name="Kralova S."/>
            <person name="Maslanova I."/>
            <person name="Busse H.-J."/>
            <person name="Stankova E."/>
            <person name="Vrbovska V."/>
            <person name="Kovarovic V."/>
            <person name="Bartak M."/>
            <person name="Svec P."/>
            <person name="Pantucek R."/>
        </authorList>
    </citation>
    <scope>NUCLEOTIDE SEQUENCE [LARGE SCALE GENOMIC DNA]</scope>
    <source>
        <strain evidence="7 8">CCM 8733</strain>
    </source>
</reference>
<dbReference type="EMBL" id="WHJH01000009">
    <property type="protein sequence ID" value="NHZ89551.1"/>
    <property type="molecule type" value="Genomic_DNA"/>
</dbReference>
<dbReference type="PROSITE" id="PS51257">
    <property type="entry name" value="PROKAR_LIPOPROTEIN"/>
    <property type="match status" value="1"/>
</dbReference>
<dbReference type="Pfam" id="PF05154">
    <property type="entry name" value="TM2"/>
    <property type="match status" value="1"/>
</dbReference>
<evidence type="ECO:0000259" key="6">
    <source>
        <dbReference type="Pfam" id="PF05154"/>
    </source>
</evidence>
<evidence type="ECO:0000313" key="8">
    <source>
        <dbReference type="Proteomes" id="UP000609726"/>
    </source>
</evidence>
<keyword evidence="3 5" id="KW-1133">Transmembrane helix</keyword>
<dbReference type="Proteomes" id="UP000609726">
    <property type="component" value="Unassembled WGS sequence"/>
</dbReference>
<evidence type="ECO:0000256" key="4">
    <source>
        <dbReference type="ARBA" id="ARBA00023136"/>
    </source>
</evidence>